<protein>
    <submittedName>
        <fullName evidence="1">Uncharacterized protein</fullName>
    </submittedName>
</protein>
<name>A0A2P2N3P6_RHIMU</name>
<organism evidence="1">
    <name type="scientific">Rhizophora mucronata</name>
    <name type="common">Asiatic mangrove</name>
    <dbReference type="NCBI Taxonomy" id="61149"/>
    <lineage>
        <taxon>Eukaryota</taxon>
        <taxon>Viridiplantae</taxon>
        <taxon>Streptophyta</taxon>
        <taxon>Embryophyta</taxon>
        <taxon>Tracheophyta</taxon>
        <taxon>Spermatophyta</taxon>
        <taxon>Magnoliopsida</taxon>
        <taxon>eudicotyledons</taxon>
        <taxon>Gunneridae</taxon>
        <taxon>Pentapetalae</taxon>
        <taxon>rosids</taxon>
        <taxon>fabids</taxon>
        <taxon>Malpighiales</taxon>
        <taxon>Rhizophoraceae</taxon>
        <taxon>Rhizophora</taxon>
    </lineage>
</organism>
<accession>A0A2P2N3P6</accession>
<dbReference type="EMBL" id="GGEC01056609">
    <property type="protein sequence ID" value="MBX37093.1"/>
    <property type="molecule type" value="Transcribed_RNA"/>
</dbReference>
<proteinExistence type="predicted"/>
<sequence length="64" mass="7659">MYFKFSPSQPKKIEFLLDMFFCGFDCSYHAYDKRFMRAGGMTKASHRFPYYQIPLPALKQGQQY</sequence>
<dbReference type="AlphaFoldDB" id="A0A2P2N3P6"/>
<evidence type="ECO:0000313" key="1">
    <source>
        <dbReference type="EMBL" id="MBX37093.1"/>
    </source>
</evidence>
<reference evidence="1" key="1">
    <citation type="submission" date="2018-02" db="EMBL/GenBank/DDBJ databases">
        <title>Rhizophora mucronata_Transcriptome.</title>
        <authorList>
            <person name="Meera S.P."/>
            <person name="Sreeshan A."/>
            <person name="Augustine A."/>
        </authorList>
    </citation>
    <scope>NUCLEOTIDE SEQUENCE</scope>
    <source>
        <tissue evidence="1">Leaf</tissue>
    </source>
</reference>